<dbReference type="InterPro" id="IPR012967">
    <property type="entry name" value="COMT_dimerisation"/>
</dbReference>
<dbReference type="Proteomes" id="UP000248975">
    <property type="component" value="Unassembled WGS sequence"/>
</dbReference>
<comment type="caution">
    <text evidence="6">The sequence shown here is derived from an EMBL/GenBank/DDBJ whole genome shotgun (WGS) entry which is preliminary data.</text>
</comment>
<keyword evidence="2 6" id="KW-0808">Transferase</keyword>
<evidence type="ECO:0000256" key="2">
    <source>
        <dbReference type="ARBA" id="ARBA00022679"/>
    </source>
</evidence>
<sequence>MVTPTDRIEQLQSGVAPAFALLAGMQLGVFTALGDTSRSAAEIASILGVSPDRLQRLLYALVSTGLLKHDEAGFRNTTEAAEQLVEGKPGYIGGVHNLLAELWQADLHTAASIRSGRPEAAHDFSNADPAAALTFMRGLVPSGLGFGRALAKLVDFAPLTSVIDIGGGPGSALVGLRERWPHLTGTLMELPETLAVVAPLLAEQGQQVALEPGDITRAPSTRQHDAAILKAVVQVLSPEAAAKAIRHAAGSLRVGGELFISGAGILDDSRTSPAGAVFFNLTFLNLYQGGESYTEAQYRAWLEAAGFAEIRRSRLETGANLIRAVKIA</sequence>
<dbReference type="SUPFAM" id="SSF53335">
    <property type="entry name" value="S-adenosyl-L-methionine-dependent methyltransferases"/>
    <property type="match status" value="1"/>
</dbReference>
<dbReference type="PANTHER" id="PTHR43712">
    <property type="entry name" value="PUTATIVE (AFU_ORTHOLOGUE AFUA_4G14580)-RELATED"/>
    <property type="match status" value="1"/>
</dbReference>
<dbReference type="InterPro" id="IPR001077">
    <property type="entry name" value="COMT_C"/>
</dbReference>
<dbReference type="SUPFAM" id="SSF46785">
    <property type="entry name" value="Winged helix' DNA-binding domain"/>
    <property type="match status" value="1"/>
</dbReference>
<accession>A0A2W5SAL8</accession>
<keyword evidence="3" id="KW-0949">S-adenosyl-L-methionine</keyword>
<dbReference type="PIRSF" id="PIRSF005739">
    <property type="entry name" value="O-mtase"/>
    <property type="match status" value="1"/>
</dbReference>
<dbReference type="Pfam" id="PF00891">
    <property type="entry name" value="Methyltransf_2"/>
    <property type="match status" value="1"/>
</dbReference>
<evidence type="ECO:0000256" key="3">
    <source>
        <dbReference type="ARBA" id="ARBA00022691"/>
    </source>
</evidence>
<feature type="domain" description="O-methyltransferase dimerisation" evidence="5">
    <location>
        <begin position="11"/>
        <end position="79"/>
    </location>
</feature>
<evidence type="ECO:0000313" key="7">
    <source>
        <dbReference type="Proteomes" id="UP000248975"/>
    </source>
</evidence>
<gene>
    <name evidence="6" type="ORF">DI533_12450</name>
</gene>
<dbReference type="AlphaFoldDB" id="A0A2W5SAL8"/>
<dbReference type="InterPro" id="IPR036388">
    <property type="entry name" value="WH-like_DNA-bd_sf"/>
</dbReference>
<dbReference type="InterPro" id="IPR029063">
    <property type="entry name" value="SAM-dependent_MTases_sf"/>
</dbReference>
<evidence type="ECO:0000313" key="6">
    <source>
        <dbReference type="EMBL" id="PZQ97942.1"/>
    </source>
</evidence>
<keyword evidence="1 6" id="KW-0489">Methyltransferase</keyword>
<dbReference type="InterPro" id="IPR016461">
    <property type="entry name" value="COMT-like"/>
</dbReference>
<dbReference type="PANTHER" id="PTHR43712:SF2">
    <property type="entry name" value="O-METHYLTRANSFERASE CICE"/>
    <property type="match status" value="1"/>
</dbReference>
<evidence type="ECO:0000259" key="4">
    <source>
        <dbReference type="Pfam" id="PF00891"/>
    </source>
</evidence>
<dbReference type="GO" id="GO:0046983">
    <property type="term" value="F:protein dimerization activity"/>
    <property type="evidence" value="ECO:0007669"/>
    <property type="project" value="InterPro"/>
</dbReference>
<dbReference type="GO" id="GO:0008171">
    <property type="term" value="F:O-methyltransferase activity"/>
    <property type="evidence" value="ECO:0007669"/>
    <property type="project" value="InterPro"/>
</dbReference>
<name>A0A2W5SAL8_CERSP</name>
<protein>
    <submittedName>
        <fullName evidence="6">16S rRNA methyltransferase</fullName>
    </submittedName>
</protein>
<feature type="domain" description="O-methyltransferase C-terminal" evidence="4">
    <location>
        <begin position="121"/>
        <end position="308"/>
    </location>
</feature>
<evidence type="ECO:0000256" key="1">
    <source>
        <dbReference type="ARBA" id="ARBA00022603"/>
    </source>
</evidence>
<dbReference type="EMBL" id="QFQS01000002">
    <property type="protein sequence ID" value="PZQ97942.1"/>
    <property type="molecule type" value="Genomic_DNA"/>
</dbReference>
<dbReference type="Gene3D" id="3.40.50.150">
    <property type="entry name" value="Vaccinia Virus protein VP39"/>
    <property type="match status" value="1"/>
</dbReference>
<dbReference type="InterPro" id="IPR036390">
    <property type="entry name" value="WH_DNA-bd_sf"/>
</dbReference>
<dbReference type="PROSITE" id="PS51683">
    <property type="entry name" value="SAM_OMT_II"/>
    <property type="match status" value="1"/>
</dbReference>
<evidence type="ECO:0000259" key="5">
    <source>
        <dbReference type="Pfam" id="PF08100"/>
    </source>
</evidence>
<reference evidence="6 7" key="1">
    <citation type="submission" date="2017-08" db="EMBL/GenBank/DDBJ databases">
        <title>Infants hospitalized years apart are colonized by the same room-sourced microbial strains.</title>
        <authorList>
            <person name="Brooks B."/>
            <person name="Olm M.R."/>
            <person name="Firek B.A."/>
            <person name="Baker R."/>
            <person name="Thomas B.C."/>
            <person name="Morowitz M.J."/>
            <person name="Banfield J.F."/>
        </authorList>
    </citation>
    <scope>NUCLEOTIDE SEQUENCE [LARGE SCALE GENOMIC DNA]</scope>
    <source>
        <strain evidence="6">S2_003_000_R2_11</strain>
    </source>
</reference>
<proteinExistence type="predicted"/>
<organism evidence="6 7">
    <name type="scientific">Cereibacter sphaeroides</name>
    <name type="common">Rhodobacter sphaeroides</name>
    <dbReference type="NCBI Taxonomy" id="1063"/>
    <lineage>
        <taxon>Bacteria</taxon>
        <taxon>Pseudomonadati</taxon>
        <taxon>Pseudomonadota</taxon>
        <taxon>Alphaproteobacteria</taxon>
        <taxon>Rhodobacterales</taxon>
        <taxon>Paracoccaceae</taxon>
        <taxon>Cereibacter</taxon>
    </lineage>
</organism>
<dbReference type="Gene3D" id="1.10.10.10">
    <property type="entry name" value="Winged helix-like DNA-binding domain superfamily/Winged helix DNA-binding domain"/>
    <property type="match status" value="1"/>
</dbReference>
<dbReference type="Pfam" id="PF08100">
    <property type="entry name" value="Dimerisation"/>
    <property type="match status" value="1"/>
</dbReference>
<dbReference type="GO" id="GO:0032259">
    <property type="term" value="P:methylation"/>
    <property type="evidence" value="ECO:0007669"/>
    <property type="project" value="UniProtKB-KW"/>
</dbReference>